<feature type="signal peptide" evidence="2">
    <location>
        <begin position="1"/>
        <end position="19"/>
    </location>
</feature>
<feature type="domain" description="Lysozyme inhibitor LprI-like N-terminal" evidence="3">
    <location>
        <begin position="261"/>
        <end position="332"/>
    </location>
</feature>
<organism evidence="4 6">
    <name type="scientific">Neisseria macacae ATCC 33926</name>
    <dbReference type="NCBI Taxonomy" id="997348"/>
    <lineage>
        <taxon>Bacteria</taxon>
        <taxon>Pseudomonadati</taxon>
        <taxon>Pseudomonadota</taxon>
        <taxon>Betaproteobacteria</taxon>
        <taxon>Neisseriales</taxon>
        <taxon>Neisseriaceae</taxon>
        <taxon>Neisseria</taxon>
    </lineage>
</organism>
<evidence type="ECO:0000313" key="5">
    <source>
        <dbReference type="EMBL" id="UNV85233.1"/>
    </source>
</evidence>
<feature type="compositionally biased region" description="Polar residues" evidence="1">
    <location>
        <begin position="248"/>
        <end position="265"/>
    </location>
</feature>
<dbReference type="Gene3D" id="1.20.1270.180">
    <property type="match status" value="1"/>
</dbReference>
<dbReference type="EMBL" id="AFQE01000121">
    <property type="protein sequence ID" value="EGQ75356.1"/>
    <property type="molecule type" value="Genomic_DNA"/>
</dbReference>
<dbReference type="Proteomes" id="UP000829455">
    <property type="component" value="Chromosome"/>
</dbReference>
<reference evidence="4 6" key="1">
    <citation type="submission" date="2011-05" db="EMBL/GenBank/DDBJ databases">
        <authorList>
            <person name="Muzny D."/>
            <person name="Qin X."/>
            <person name="Deng J."/>
            <person name="Jiang H."/>
            <person name="Liu Y."/>
            <person name="Qu J."/>
            <person name="Song X.-Z."/>
            <person name="Zhang L."/>
            <person name="Thornton R."/>
            <person name="Coyle M."/>
            <person name="Francisco L."/>
            <person name="Jackson L."/>
            <person name="Javaid M."/>
            <person name="Korchina V."/>
            <person name="Kovar C."/>
            <person name="Mata R."/>
            <person name="Mathew T."/>
            <person name="Ngo R."/>
            <person name="Nguyen L."/>
            <person name="Nguyen N."/>
            <person name="Okwuonu G."/>
            <person name="Ongeri F."/>
            <person name="Pham C."/>
            <person name="Simmons D."/>
            <person name="Wilczek-Boney K."/>
            <person name="Hale W."/>
            <person name="Jakkamsetti A."/>
            <person name="Pham P."/>
            <person name="Ruth R."/>
            <person name="San Lucas F."/>
            <person name="Warren J."/>
            <person name="Zhang J."/>
            <person name="Zhao Z."/>
            <person name="Zhou C."/>
            <person name="Zhu D."/>
            <person name="Lee S."/>
            <person name="Bess C."/>
            <person name="Blankenburg K."/>
            <person name="Forbes L."/>
            <person name="Fu Q."/>
            <person name="Gubbala S."/>
            <person name="Hirani K."/>
            <person name="Jayaseelan J.C."/>
            <person name="Lara F."/>
            <person name="Munidasa M."/>
            <person name="Palculict T."/>
            <person name="Patil S."/>
            <person name="Pu L.-L."/>
            <person name="Saada N."/>
            <person name="Tang L."/>
            <person name="Weissenberger G."/>
            <person name="Zhu Y."/>
            <person name="Hemphill L."/>
            <person name="Shang Y."/>
            <person name="Youmans B."/>
            <person name="Ayvaz T."/>
            <person name="Ross M."/>
            <person name="Santibanez J."/>
            <person name="Aqrawi P."/>
            <person name="Gross S."/>
            <person name="Joshi V."/>
            <person name="Fowler G."/>
            <person name="Nazareth L."/>
            <person name="Reid J."/>
            <person name="Worley K."/>
            <person name="Petrosino J."/>
            <person name="Highlander S."/>
            <person name="Gibbs R."/>
        </authorList>
    </citation>
    <scope>NUCLEOTIDE SEQUENCE [LARGE SCALE GENOMIC DNA]</scope>
    <source>
        <strain evidence="4 6">ATCC 33926</strain>
    </source>
</reference>
<feature type="chain" id="PRO_5041435097" evidence="2">
    <location>
        <begin position="20"/>
        <end position="338"/>
    </location>
</feature>
<dbReference type="RefSeq" id="WP_003761924.1">
    <property type="nucleotide sequence ID" value="NZ_CP094241.1"/>
</dbReference>
<keyword evidence="2" id="KW-0732">Signal</keyword>
<evidence type="ECO:0000313" key="6">
    <source>
        <dbReference type="Proteomes" id="UP000004982"/>
    </source>
</evidence>
<gene>
    <name evidence="4" type="ORF">HMPREF9418_2441</name>
    <name evidence="5" type="ORF">MON40_01510</name>
</gene>
<reference evidence="5 7" key="2">
    <citation type="submission" date="2022-03" db="EMBL/GenBank/DDBJ databases">
        <title>Genome sequencing of Neisseria macacae.</title>
        <authorList>
            <person name="Baek M.-G."/>
        </authorList>
    </citation>
    <scope>NUCLEOTIDE SEQUENCE [LARGE SCALE GENOMIC DNA]</scope>
    <source>
        <strain evidence="5 7">ATCC 33926</strain>
    </source>
</reference>
<protein>
    <submittedName>
        <fullName evidence="5">Lysozyme inhibitor LprI family protein</fullName>
    </submittedName>
</protein>
<dbReference type="Pfam" id="PF07007">
    <property type="entry name" value="LprI"/>
    <property type="match status" value="1"/>
</dbReference>
<evidence type="ECO:0000313" key="4">
    <source>
        <dbReference type="EMBL" id="EGQ75356.1"/>
    </source>
</evidence>
<dbReference type="AlphaFoldDB" id="A0AA36UH62"/>
<proteinExistence type="predicted"/>
<feature type="region of interest" description="Disordered" evidence="1">
    <location>
        <begin position="242"/>
        <end position="265"/>
    </location>
</feature>
<dbReference type="Proteomes" id="UP000004982">
    <property type="component" value="Unassembled WGS sequence"/>
</dbReference>
<accession>A0AA36UH62</accession>
<dbReference type="EMBL" id="CP094241">
    <property type="protein sequence ID" value="UNV85233.1"/>
    <property type="molecule type" value="Genomic_DNA"/>
</dbReference>
<dbReference type="PROSITE" id="PS51257">
    <property type="entry name" value="PROKAR_LIPOPROTEIN"/>
    <property type="match status" value="1"/>
</dbReference>
<name>A0AA36UH62_9NEIS</name>
<dbReference type="InterPro" id="IPR009739">
    <property type="entry name" value="LprI-like_N"/>
</dbReference>
<evidence type="ECO:0000256" key="1">
    <source>
        <dbReference type="SAM" id="MobiDB-lite"/>
    </source>
</evidence>
<evidence type="ECO:0000313" key="7">
    <source>
        <dbReference type="Proteomes" id="UP000829455"/>
    </source>
</evidence>
<sequence>MHKKLLALPLIALMLAACGKEEPKQALECGNPAAIQSIRNQIQETIKREARSFVRADSRQFVDADKIIAAGSELNIVLDNPQEITEDNKSLCSADLKIQIPAEVLRTADANSPLIYSNTGLTEMLQQKIMGSNLSFENNTFSTSVRYTPDPKVGTVSLEDNTVNMTAQTLSSLLLPYGVKSIVMIDGKAVSKEEAIKILQSKAAEEPPVAKAEDILENNAASQASGVPPAAGLETEILRPDGEEKQEQPSFSQSDLDNARSQNHQAEAEIKGVWDGMERTVQQEMLAEQRAWIQTKNQNCQQAAARADSPAQNEYLKLQCDTRMTRERTQYLRGYSIN</sequence>
<keyword evidence="7" id="KW-1185">Reference proteome</keyword>
<evidence type="ECO:0000259" key="3">
    <source>
        <dbReference type="Pfam" id="PF07007"/>
    </source>
</evidence>
<evidence type="ECO:0000256" key="2">
    <source>
        <dbReference type="SAM" id="SignalP"/>
    </source>
</evidence>